<evidence type="ECO:0000259" key="2">
    <source>
        <dbReference type="Pfam" id="PF06742"/>
    </source>
</evidence>
<sequence>MALRLPISALFAFLISTSVASPTYPYDVVNAILVRPKSTPSGTGLSLSANESYILTFSSRPPAQFWSVTLYSSQNYLVPNSLERYALGCTDESITYANGSKVYPTGQHNDQYFLDGEGKEAFQMLVQPADRAPPGNWTGNWLPAPAGGVRTYGPSPALTNGSYVYSAVSKQGVIV</sequence>
<gene>
    <name evidence="3" type="ORF">PRZ48_008494</name>
</gene>
<evidence type="ECO:0000256" key="1">
    <source>
        <dbReference type="SAM" id="SignalP"/>
    </source>
</evidence>
<keyword evidence="1" id="KW-0732">Signal</keyword>
<organism evidence="3 4">
    <name type="scientific">Zasmidium cellare</name>
    <name type="common">Wine cellar mold</name>
    <name type="synonym">Racodium cellare</name>
    <dbReference type="NCBI Taxonomy" id="395010"/>
    <lineage>
        <taxon>Eukaryota</taxon>
        <taxon>Fungi</taxon>
        <taxon>Dikarya</taxon>
        <taxon>Ascomycota</taxon>
        <taxon>Pezizomycotina</taxon>
        <taxon>Dothideomycetes</taxon>
        <taxon>Dothideomycetidae</taxon>
        <taxon>Mycosphaerellales</taxon>
        <taxon>Mycosphaerellaceae</taxon>
        <taxon>Zasmidium</taxon>
    </lineage>
</organism>
<protein>
    <recommendedName>
        <fullName evidence="2">DUF1214 domain-containing protein</fullName>
    </recommendedName>
</protein>
<feature type="chain" id="PRO_5047088664" description="DUF1214 domain-containing protein" evidence="1">
    <location>
        <begin position="21"/>
        <end position="175"/>
    </location>
</feature>
<dbReference type="Proteomes" id="UP001305779">
    <property type="component" value="Unassembled WGS sequence"/>
</dbReference>
<proteinExistence type="predicted"/>
<dbReference type="Gene3D" id="2.60.120.600">
    <property type="entry name" value="Domain of unknown function DUF1214, C-terminal domain"/>
    <property type="match status" value="1"/>
</dbReference>
<dbReference type="EMBL" id="JAXOVC010000006">
    <property type="protein sequence ID" value="KAK4500305.1"/>
    <property type="molecule type" value="Genomic_DNA"/>
</dbReference>
<reference evidence="3 4" key="1">
    <citation type="journal article" date="2023" name="G3 (Bethesda)">
        <title>A chromosome-level genome assembly of Zasmidium syzygii isolated from banana leaves.</title>
        <authorList>
            <person name="van Westerhoven A.C."/>
            <person name="Mehrabi R."/>
            <person name="Talebi R."/>
            <person name="Steentjes M.B.F."/>
            <person name="Corcolon B."/>
            <person name="Chong P.A."/>
            <person name="Kema G.H.J."/>
            <person name="Seidl M.F."/>
        </authorList>
    </citation>
    <scope>NUCLEOTIDE SEQUENCE [LARGE SCALE GENOMIC DNA]</scope>
    <source>
        <strain evidence="3 4">P124</strain>
    </source>
</reference>
<accession>A0ABR0EG93</accession>
<comment type="caution">
    <text evidence="3">The sequence shown here is derived from an EMBL/GenBank/DDBJ whole genome shotgun (WGS) entry which is preliminary data.</text>
</comment>
<keyword evidence="4" id="KW-1185">Reference proteome</keyword>
<dbReference type="SUPFAM" id="SSF160935">
    <property type="entry name" value="VPA0735-like"/>
    <property type="match status" value="1"/>
</dbReference>
<name>A0ABR0EG93_ZASCE</name>
<evidence type="ECO:0000313" key="4">
    <source>
        <dbReference type="Proteomes" id="UP001305779"/>
    </source>
</evidence>
<feature type="signal peptide" evidence="1">
    <location>
        <begin position="1"/>
        <end position="20"/>
    </location>
</feature>
<dbReference type="Pfam" id="PF06742">
    <property type="entry name" value="DUF1214"/>
    <property type="match status" value="1"/>
</dbReference>
<dbReference type="InterPro" id="IPR010621">
    <property type="entry name" value="DUF1214"/>
</dbReference>
<feature type="domain" description="DUF1214" evidence="2">
    <location>
        <begin position="42"/>
        <end position="149"/>
    </location>
</feature>
<evidence type="ECO:0000313" key="3">
    <source>
        <dbReference type="EMBL" id="KAK4500305.1"/>
    </source>
</evidence>
<dbReference type="InterPro" id="IPR037049">
    <property type="entry name" value="DUF1214_C_sf"/>
</dbReference>